<evidence type="ECO:0000256" key="2">
    <source>
        <dbReference type="SAM" id="SignalP"/>
    </source>
</evidence>
<feature type="region of interest" description="Disordered" evidence="1">
    <location>
        <begin position="126"/>
        <end position="211"/>
    </location>
</feature>
<dbReference type="AlphaFoldDB" id="A0A928VT19"/>
<gene>
    <name evidence="3" type="ORF">IQ266_19980</name>
</gene>
<feature type="signal peptide" evidence="2">
    <location>
        <begin position="1"/>
        <end position="28"/>
    </location>
</feature>
<keyword evidence="4" id="KW-1185">Reference proteome</keyword>
<comment type="caution">
    <text evidence="3">The sequence shown here is derived from an EMBL/GenBank/DDBJ whole genome shotgun (WGS) entry which is preliminary data.</text>
</comment>
<sequence length="211" mass="22025">MKYSHPFTLLSLSTAMTLAAAAGSYAQANPSSSTAKRTATQINIPSDSIDRTTSDIASAQTPPALVAKTVLPSRAKQTIPLNWLKRNPTGPIAKAASISTPTVAQSQTELPFKAKTLQLAQAETIPETPATQPETTIPTDSIGGDALTETTPAITSPTLETPSVKVPSSEIPATVETPVEAPSSQRESELESENLTTPFSSTPIVPTKTDT</sequence>
<organism evidence="3 4">
    <name type="scientific">Romeriopsis navalis LEGE 11480</name>
    <dbReference type="NCBI Taxonomy" id="2777977"/>
    <lineage>
        <taxon>Bacteria</taxon>
        <taxon>Bacillati</taxon>
        <taxon>Cyanobacteriota</taxon>
        <taxon>Cyanophyceae</taxon>
        <taxon>Leptolyngbyales</taxon>
        <taxon>Leptolyngbyaceae</taxon>
        <taxon>Romeriopsis</taxon>
        <taxon>Romeriopsis navalis</taxon>
    </lineage>
</organism>
<reference evidence="3" key="1">
    <citation type="submission" date="2020-10" db="EMBL/GenBank/DDBJ databases">
        <authorList>
            <person name="Castelo-Branco R."/>
            <person name="Eusebio N."/>
            <person name="Adriana R."/>
            <person name="Vieira A."/>
            <person name="Brugerolle De Fraissinette N."/>
            <person name="Rezende De Castro R."/>
            <person name="Schneider M.P."/>
            <person name="Vasconcelos V."/>
            <person name="Leao P.N."/>
        </authorList>
    </citation>
    <scope>NUCLEOTIDE SEQUENCE</scope>
    <source>
        <strain evidence="3">LEGE 11480</strain>
    </source>
</reference>
<dbReference type="EMBL" id="JADEXQ010000085">
    <property type="protein sequence ID" value="MBE9032020.1"/>
    <property type="molecule type" value="Genomic_DNA"/>
</dbReference>
<dbReference type="RefSeq" id="WP_264326845.1">
    <property type="nucleotide sequence ID" value="NZ_JADEXQ010000085.1"/>
</dbReference>
<evidence type="ECO:0000313" key="4">
    <source>
        <dbReference type="Proteomes" id="UP000625316"/>
    </source>
</evidence>
<evidence type="ECO:0000313" key="3">
    <source>
        <dbReference type="EMBL" id="MBE9032020.1"/>
    </source>
</evidence>
<keyword evidence="2" id="KW-0732">Signal</keyword>
<feature type="compositionally biased region" description="Polar residues" evidence="1">
    <location>
        <begin position="148"/>
        <end position="161"/>
    </location>
</feature>
<feature type="non-terminal residue" evidence="3">
    <location>
        <position position="211"/>
    </location>
</feature>
<dbReference type="Proteomes" id="UP000625316">
    <property type="component" value="Unassembled WGS sequence"/>
</dbReference>
<feature type="compositionally biased region" description="Polar residues" evidence="1">
    <location>
        <begin position="193"/>
        <end position="204"/>
    </location>
</feature>
<proteinExistence type="predicted"/>
<feature type="compositionally biased region" description="Polar residues" evidence="1">
    <location>
        <begin position="129"/>
        <end position="139"/>
    </location>
</feature>
<protein>
    <submittedName>
        <fullName evidence="3">Uncharacterized protein</fullName>
    </submittedName>
</protein>
<accession>A0A928VT19</accession>
<evidence type="ECO:0000256" key="1">
    <source>
        <dbReference type="SAM" id="MobiDB-lite"/>
    </source>
</evidence>
<feature type="chain" id="PRO_5037347156" evidence="2">
    <location>
        <begin position="29"/>
        <end position="211"/>
    </location>
</feature>
<name>A0A928VT19_9CYAN</name>